<dbReference type="EMBL" id="JAEDAJ010000002">
    <property type="protein sequence ID" value="MBK0330911.1"/>
    <property type="molecule type" value="Genomic_DNA"/>
</dbReference>
<dbReference type="Pfam" id="PF01636">
    <property type="entry name" value="APH"/>
    <property type="match status" value="1"/>
</dbReference>
<dbReference type="Proteomes" id="UP000612352">
    <property type="component" value="Unassembled WGS sequence"/>
</dbReference>
<dbReference type="Gene3D" id="3.90.1200.10">
    <property type="match status" value="1"/>
</dbReference>
<evidence type="ECO:0000313" key="2">
    <source>
        <dbReference type="EMBL" id="MBK0330911.1"/>
    </source>
</evidence>
<reference evidence="2 3" key="1">
    <citation type="submission" date="2020-12" db="EMBL/GenBank/DDBJ databases">
        <title>Brachybacterium sp. MASK1Z-5, whole genome shotgun sequence.</title>
        <authorList>
            <person name="Tuo L."/>
        </authorList>
    </citation>
    <scope>NUCLEOTIDE SEQUENCE [LARGE SCALE GENOMIC DNA]</scope>
    <source>
        <strain evidence="2 3">MASK1Z-5</strain>
    </source>
</reference>
<dbReference type="InterPro" id="IPR011009">
    <property type="entry name" value="Kinase-like_dom_sf"/>
</dbReference>
<gene>
    <name evidence="2" type="ORF">I8D64_05785</name>
</gene>
<dbReference type="SUPFAM" id="SSF56112">
    <property type="entry name" value="Protein kinase-like (PK-like)"/>
    <property type="match status" value="1"/>
</dbReference>
<evidence type="ECO:0000259" key="1">
    <source>
        <dbReference type="Pfam" id="PF01636"/>
    </source>
</evidence>
<dbReference type="PANTHER" id="PTHR21310">
    <property type="entry name" value="AMINOGLYCOSIDE PHOSPHOTRANSFERASE-RELATED-RELATED"/>
    <property type="match status" value="1"/>
</dbReference>
<evidence type="ECO:0000313" key="3">
    <source>
        <dbReference type="Proteomes" id="UP000612352"/>
    </source>
</evidence>
<dbReference type="InterPro" id="IPR002575">
    <property type="entry name" value="Aminoglycoside_PTrfase"/>
</dbReference>
<dbReference type="InterPro" id="IPR051678">
    <property type="entry name" value="AGP_Transferase"/>
</dbReference>
<comment type="caution">
    <text evidence="2">The sequence shown here is derived from an EMBL/GenBank/DDBJ whole genome shotgun (WGS) entry which is preliminary data.</text>
</comment>
<organism evidence="2 3">
    <name type="scientific">Brachybacterium halotolerans</name>
    <dbReference type="NCBI Taxonomy" id="2795215"/>
    <lineage>
        <taxon>Bacteria</taxon>
        <taxon>Bacillati</taxon>
        <taxon>Actinomycetota</taxon>
        <taxon>Actinomycetes</taxon>
        <taxon>Micrococcales</taxon>
        <taxon>Dermabacteraceae</taxon>
        <taxon>Brachybacterium</taxon>
    </lineage>
</organism>
<sequence length="292" mass="31887">MEEIRDVLVEEAVARWPEHDWNAGDMHRGAFHLVLTAPDGPTVRAIQGHRGRERSRREASVLAALEACRLSLVVPRVIGGPIWSEVPRTWLTLVTTAPGASAADLQTCKSQRLAAYAETLDSLRVASSRVGDTLPPTRAWCGGERWPDIVRRVLIPLLHESVRACAAERVESLIDAERGASLTLCHGDFGPHNILWTNDRVDSIIDFDHACIGDPAIDLAPLISFHGAANVAPLGPPDEVRRAMLHRAALPLQVAAAAHLAGLRFLRDHALGNFERRADEGTLFDPNGDRPD</sequence>
<name>A0ABS1B8F9_9MICO</name>
<protein>
    <submittedName>
        <fullName evidence="2">Aminoglycoside phosphotransferase family protein</fullName>
    </submittedName>
</protein>
<feature type="domain" description="Aminoglycoside phosphotransferase" evidence="1">
    <location>
        <begin position="51"/>
        <end position="229"/>
    </location>
</feature>
<proteinExistence type="predicted"/>
<keyword evidence="3" id="KW-1185">Reference proteome</keyword>
<dbReference type="RefSeq" id="WP_200501553.1">
    <property type="nucleotide sequence ID" value="NZ_JAEDAJ010000002.1"/>
</dbReference>
<accession>A0ABS1B8F9</accession>